<keyword evidence="2" id="KW-1185">Reference proteome</keyword>
<evidence type="ECO:0000313" key="1">
    <source>
        <dbReference type="EMBL" id="RZF22416.1"/>
    </source>
</evidence>
<gene>
    <name evidence="1" type="ORF">DAY19_01200</name>
</gene>
<dbReference type="EMBL" id="QDKL01000001">
    <property type="protein sequence ID" value="RZF22416.1"/>
    <property type="molecule type" value="Genomic_DNA"/>
</dbReference>
<dbReference type="RefSeq" id="WP_133296852.1">
    <property type="nucleotide sequence ID" value="NZ_QDKL01000001.1"/>
</dbReference>
<protein>
    <submittedName>
        <fullName evidence="1">Uncharacterized protein</fullName>
    </submittedName>
</protein>
<comment type="caution">
    <text evidence="1">The sequence shown here is derived from an EMBL/GenBank/DDBJ whole genome shotgun (WGS) entry which is preliminary data.</text>
</comment>
<evidence type="ECO:0000313" key="2">
    <source>
        <dbReference type="Proteomes" id="UP000443582"/>
    </source>
</evidence>
<dbReference type="Proteomes" id="UP000443582">
    <property type="component" value="Unassembled WGS sequence"/>
</dbReference>
<organism evidence="1 2">
    <name type="scientific">Halobacteriovorax vibrionivorans</name>
    <dbReference type="NCBI Taxonomy" id="2152716"/>
    <lineage>
        <taxon>Bacteria</taxon>
        <taxon>Pseudomonadati</taxon>
        <taxon>Bdellovibrionota</taxon>
        <taxon>Bacteriovoracia</taxon>
        <taxon>Bacteriovoracales</taxon>
        <taxon>Halobacteriovoraceae</taxon>
        <taxon>Halobacteriovorax</taxon>
    </lineage>
</organism>
<accession>A0ABY0IHJ3</accession>
<reference evidence="2" key="1">
    <citation type="journal article" date="2019" name="Int. J. Syst. Evol. Microbiol.">
        <title>Halobacteriovorax valvorus sp. nov., a novel prokaryotic predator isolated from coastal seawater of China.</title>
        <authorList>
            <person name="Chen M.-X."/>
        </authorList>
    </citation>
    <scope>NUCLEOTIDE SEQUENCE [LARGE SCALE GENOMIC DNA]</scope>
    <source>
        <strain evidence="2">BL9</strain>
    </source>
</reference>
<sequence>MKELIIILASLSIYAGVGGVSGGPKPTKDDFAKLGPNTSWDKILNAKKLSDDIKIEGTTVFVSRPVSAFDTCLDGDILRTTREFPKYERVKVGKTHFGADEDGYKYVKVGTEKLSFPITYTTWDRVCANNGKRCREVTKEVTTETIKKVKVKKVKVYKSNSDRLREVIQDSFNKEFIIPYCQ</sequence>
<proteinExistence type="predicted"/>
<name>A0ABY0IHJ3_9BACT</name>